<protein>
    <submittedName>
        <fullName evidence="2">Class I SAM-dependent methyltransferase</fullName>
    </submittedName>
</protein>
<evidence type="ECO:0000259" key="1">
    <source>
        <dbReference type="Pfam" id="PF08241"/>
    </source>
</evidence>
<proteinExistence type="predicted"/>
<evidence type="ECO:0000313" key="2">
    <source>
        <dbReference type="EMBL" id="UJG41117.1"/>
    </source>
</evidence>
<feature type="domain" description="Methyltransferase type 11" evidence="1">
    <location>
        <begin position="43"/>
        <end position="134"/>
    </location>
</feature>
<dbReference type="InterPro" id="IPR029063">
    <property type="entry name" value="SAM-dependent_MTases_sf"/>
</dbReference>
<dbReference type="Gene3D" id="3.40.50.150">
    <property type="entry name" value="Vaccinia Virus protein VP39"/>
    <property type="match status" value="1"/>
</dbReference>
<dbReference type="AlphaFoldDB" id="A0A9Y1BLT4"/>
<dbReference type="GO" id="GO:0032259">
    <property type="term" value="P:methylation"/>
    <property type="evidence" value="ECO:0007669"/>
    <property type="project" value="UniProtKB-KW"/>
</dbReference>
<dbReference type="Proteomes" id="UP001201020">
    <property type="component" value="Chromosome"/>
</dbReference>
<dbReference type="GO" id="GO:0008757">
    <property type="term" value="F:S-adenosylmethionine-dependent methyltransferase activity"/>
    <property type="evidence" value="ECO:0007669"/>
    <property type="project" value="InterPro"/>
</dbReference>
<dbReference type="EMBL" id="CP084166">
    <property type="protein sequence ID" value="UJG41117.1"/>
    <property type="molecule type" value="Genomic_DNA"/>
</dbReference>
<dbReference type="CDD" id="cd02440">
    <property type="entry name" value="AdoMet_MTases"/>
    <property type="match status" value="1"/>
</dbReference>
<dbReference type="InterPro" id="IPR013216">
    <property type="entry name" value="Methyltransf_11"/>
</dbReference>
<keyword evidence="2" id="KW-0808">Transferase</keyword>
<reference evidence="2" key="1">
    <citation type="journal article" date="2022" name="Nat. Microbiol.">
        <title>Unique mobile elements and scalable gene flow at the prokaryote-eukaryote boundary revealed by circularized Asgard archaea genomes.</title>
        <authorList>
            <person name="Wu F."/>
            <person name="Speth D.R."/>
            <person name="Philosof A."/>
            <person name="Cremiere A."/>
            <person name="Narayanan A."/>
            <person name="Barco R.A."/>
            <person name="Connon S.A."/>
            <person name="Amend J.P."/>
            <person name="Antoshechkin I.A."/>
            <person name="Orphan V.J."/>
        </authorList>
    </citation>
    <scope>NUCLEOTIDE SEQUENCE</scope>
    <source>
        <strain evidence="2">PM71</strain>
    </source>
</reference>
<dbReference type="SUPFAM" id="SSF53335">
    <property type="entry name" value="S-adenosyl-L-methionine-dependent methyltransferases"/>
    <property type="match status" value="1"/>
</dbReference>
<sequence>MSKKKKKKDLFSRIASYYDKLIGDFDYHSLKEYLDLNQNDILLDIGGGTGRASKILEKEVNQCIILERSIEMLKQAKKSSKSLFLIQGLSNKIPLKNNSVNKIFLNDTIHHIREQKETIDDCYYVLGKQGKLIIRDYDRSYFWNFFLILFEKILMFKSKFLTPFELEEMVKNHPFEDINIKRPNKSTFIFEATK</sequence>
<dbReference type="Pfam" id="PF08241">
    <property type="entry name" value="Methyltransf_11"/>
    <property type="match status" value="1"/>
</dbReference>
<gene>
    <name evidence="2" type="ORF">K9W45_01330</name>
</gene>
<dbReference type="PANTHER" id="PTHR43861">
    <property type="entry name" value="TRANS-ACONITATE 2-METHYLTRANSFERASE-RELATED"/>
    <property type="match status" value="1"/>
</dbReference>
<organism evidence="2">
    <name type="scientific">Candidatus Heimdallarchaeum aukensis</name>
    <dbReference type="NCBI Taxonomy" id="2876573"/>
    <lineage>
        <taxon>Archaea</taxon>
        <taxon>Promethearchaeati</taxon>
        <taxon>Candidatus Heimdallarchaeota</taxon>
        <taxon>Candidatus Heimdallarchaeia (ex Rinke et al. 2021) (nom. nud.)</taxon>
        <taxon>Candidatus Heimdallarchaeales</taxon>
        <taxon>Candidatus Heimdallarchaeaceae</taxon>
        <taxon>Candidatus Heimdallarchaeum</taxon>
    </lineage>
</organism>
<keyword evidence="2" id="KW-0489">Methyltransferase</keyword>
<accession>A0A9Y1BLT4</accession>
<name>A0A9Y1BLT4_9ARCH</name>